<dbReference type="Proteomes" id="UP000646548">
    <property type="component" value="Unassembled WGS sequence"/>
</dbReference>
<gene>
    <name evidence="1" type="ORF">FQA47_007514</name>
</gene>
<organism evidence="1 2">
    <name type="scientific">Oryzias melastigma</name>
    <name type="common">Marine medaka</name>
    <dbReference type="NCBI Taxonomy" id="30732"/>
    <lineage>
        <taxon>Eukaryota</taxon>
        <taxon>Metazoa</taxon>
        <taxon>Chordata</taxon>
        <taxon>Craniata</taxon>
        <taxon>Vertebrata</taxon>
        <taxon>Euteleostomi</taxon>
        <taxon>Actinopterygii</taxon>
        <taxon>Neopterygii</taxon>
        <taxon>Teleostei</taxon>
        <taxon>Neoteleostei</taxon>
        <taxon>Acanthomorphata</taxon>
        <taxon>Ovalentaria</taxon>
        <taxon>Atherinomorphae</taxon>
        <taxon>Beloniformes</taxon>
        <taxon>Adrianichthyidae</taxon>
        <taxon>Oryziinae</taxon>
        <taxon>Oryzias</taxon>
    </lineage>
</organism>
<protein>
    <submittedName>
        <fullName evidence="1">Uncharacterized protein</fullName>
    </submittedName>
</protein>
<name>A0A834CB17_ORYME</name>
<proteinExistence type="predicted"/>
<reference evidence="1" key="1">
    <citation type="journal article" name="BMC Genomics">
        <title>Long-read sequencing and de novo genome assembly of marine medaka (Oryzias melastigma).</title>
        <authorList>
            <person name="Liang P."/>
            <person name="Saqib H.S.A."/>
            <person name="Ni X."/>
            <person name="Shen Y."/>
        </authorList>
    </citation>
    <scope>NUCLEOTIDE SEQUENCE</scope>
    <source>
        <strain evidence="1">Bigg-433</strain>
    </source>
</reference>
<dbReference type="EMBL" id="WKFB01000344">
    <property type="protein sequence ID" value="KAF6726070.1"/>
    <property type="molecule type" value="Genomic_DNA"/>
</dbReference>
<evidence type="ECO:0000313" key="2">
    <source>
        <dbReference type="Proteomes" id="UP000646548"/>
    </source>
</evidence>
<sequence length="69" mass="6842">MRRLLSATGGSAGGLTGGSARVYLLISVRGGGGGEMRDSSVWAVSGASDLLPAMLEAEEGGDGFEPVNS</sequence>
<comment type="caution">
    <text evidence="1">The sequence shown here is derived from an EMBL/GenBank/DDBJ whole genome shotgun (WGS) entry which is preliminary data.</text>
</comment>
<evidence type="ECO:0000313" key="1">
    <source>
        <dbReference type="EMBL" id="KAF6726070.1"/>
    </source>
</evidence>
<dbReference type="AlphaFoldDB" id="A0A834CB17"/>
<accession>A0A834CB17</accession>